<keyword evidence="3" id="KW-1185">Reference proteome</keyword>
<dbReference type="Proteomes" id="UP000824998">
    <property type="component" value="Unassembled WGS sequence"/>
</dbReference>
<proteinExistence type="predicted"/>
<evidence type="ECO:0000313" key="2">
    <source>
        <dbReference type="EMBL" id="KAG9237772.1"/>
    </source>
</evidence>
<sequence length="283" mass="32632">MVVLGRLDDPDSEENDSFGRPCLDYQPRISPGESKLELLQRELKASSREEYGKLQRHPARLHNYTLNSCVQKPWHFVSSDFEYLDWFRQCGHVSKSFSDEFGDVLWRKVSIRAIPSMFSEMLVEVSAFLRDRPEICSRVTELSLLFQDCRRGWPRIHHLNVDEFKKDICFLAKNMRLECLALCFSLDSKHILDLLGEKGSYSTARIFNQFRVSKEFHLSINLHTKSSVAASGGRCSSLATQYPEIKELMMPDTRLKKVAPPLPEEDEYLASSADKCRVSETLD</sequence>
<organism evidence="2 3">
    <name type="scientific">Amylocarpus encephaloides</name>
    <dbReference type="NCBI Taxonomy" id="45428"/>
    <lineage>
        <taxon>Eukaryota</taxon>
        <taxon>Fungi</taxon>
        <taxon>Dikarya</taxon>
        <taxon>Ascomycota</taxon>
        <taxon>Pezizomycotina</taxon>
        <taxon>Leotiomycetes</taxon>
        <taxon>Helotiales</taxon>
        <taxon>Helotiales incertae sedis</taxon>
        <taxon>Amylocarpus</taxon>
    </lineage>
</organism>
<dbReference type="EMBL" id="MU251380">
    <property type="protein sequence ID" value="KAG9237772.1"/>
    <property type="molecule type" value="Genomic_DNA"/>
</dbReference>
<comment type="caution">
    <text evidence="2">The sequence shown here is derived from an EMBL/GenBank/DDBJ whole genome shotgun (WGS) entry which is preliminary data.</text>
</comment>
<protein>
    <submittedName>
        <fullName evidence="2">Uncharacterized protein</fullName>
    </submittedName>
</protein>
<evidence type="ECO:0000313" key="3">
    <source>
        <dbReference type="Proteomes" id="UP000824998"/>
    </source>
</evidence>
<gene>
    <name evidence="2" type="ORF">BJ875DRAFT_480960</name>
</gene>
<evidence type="ECO:0000256" key="1">
    <source>
        <dbReference type="SAM" id="MobiDB-lite"/>
    </source>
</evidence>
<dbReference type="AlphaFoldDB" id="A0A9P7YQE4"/>
<feature type="region of interest" description="Disordered" evidence="1">
    <location>
        <begin position="1"/>
        <end position="20"/>
    </location>
</feature>
<reference evidence="2" key="1">
    <citation type="journal article" date="2021" name="IMA Fungus">
        <title>Genomic characterization of three marine fungi, including Emericellopsis atlantica sp. nov. with signatures of a generalist lifestyle and marine biomass degradation.</title>
        <authorList>
            <person name="Hagestad O.C."/>
            <person name="Hou L."/>
            <person name="Andersen J.H."/>
            <person name="Hansen E.H."/>
            <person name="Altermark B."/>
            <person name="Li C."/>
            <person name="Kuhnert E."/>
            <person name="Cox R.J."/>
            <person name="Crous P.W."/>
            <person name="Spatafora J.W."/>
            <person name="Lail K."/>
            <person name="Amirebrahimi M."/>
            <person name="Lipzen A."/>
            <person name="Pangilinan J."/>
            <person name="Andreopoulos W."/>
            <person name="Hayes R.D."/>
            <person name="Ng V."/>
            <person name="Grigoriev I.V."/>
            <person name="Jackson S.A."/>
            <person name="Sutton T.D.S."/>
            <person name="Dobson A.D.W."/>
            <person name="Rama T."/>
        </authorList>
    </citation>
    <scope>NUCLEOTIDE SEQUENCE</scope>
    <source>
        <strain evidence="2">TRa018bII</strain>
    </source>
</reference>
<name>A0A9P7YQE4_9HELO</name>
<accession>A0A9P7YQE4</accession>